<proteinExistence type="inferred from homology"/>
<protein>
    <submittedName>
        <fullName evidence="10">Uncharacterized protein</fullName>
    </submittedName>
</protein>
<dbReference type="EMBL" id="WIXE01010098">
    <property type="protein sequence ID" value="KAK5977873.1"/>
    <property type="molecule type" value="Genomic_DNA"/>
</dbReference>
<keyword evidence="7" id="KW-0482">Metalloprotease</keyword>
<dbReference type="Pfam" id="PF05649">
    <property type="entry name" value="Peptidase_M13_N"/>
    <property type="match status" value="1"/>
</dbReference>
<sequence>MQQLKNVKFFSEQGLKKGLVNWTEYFFLVAPPIAHSYILRDPPVAIPSDEYVEKINQVLDETSPKTLTNYVMVQYILSWLPLLEEKYLDLIKWFSAMLDQNFSQSRSEICYAETSKHYSVAMLAMYARSRSTKVLRPLAEGMVRAIIDGLTDQIKENKWMDETFKKAVLGKVSHISWSLLDDDLFNNDTALDELYAAHYGLSDRSFLDMLEKITHIEETQAYLSLIEGFDMRSNLKKFSYMGYQVNAFYDPAVNNIMVPLPFLEFPVFHESFPRSFLHGSIGSVIGHEISHSLDVNGRMYDGYGNWRTWWKKKWTEEYDKRAHCYVEQYGNIK</sequence>
<dbReference type="AlphaFoldDB" id="A0AAN8G6J9"/>
<comment type="cofactor">
    <cofactor evidence="1">
        <name>Zn(2+)</name>
        <dbReference type="ChEBI" id="CHEBI:29105"/>
    </cofactor>
</comment>
<evidence type="ECO:0000256" key="4">
    <source>
        <dbReference type="ARBA" id="ARBA00022723"/>
    </source>
</evidence>
<feature type="domain" description="Peptidase M13 C-terminal" evidence="8">
    <location>
        <begin position="246"/>
        <end position="331"/>
    </location>
</feature>
<dbReference type="Gene3D" id="3.40.390.10">
    <property type="entry name" value="Collagenase (Catalytic Domain)"/>
    <property type="match status" value="1"/>
</dbReference>
<keyword evidence="11" id="KW-1185">Reference proteome</keyword>
<comment type="caution">
    <text evidence="10">The sequence shown here is derived from an EMBL/GenBank/DDBJ whole genome shotgun (WGS) entry which is preliminary data.</text>
</comment>
<keyword evidence="5" id="KW-0378">Hydrolase</keyword>
<dbReference type="InterPro" id="IPR018497">
    <property type="entry name" value="Peptidase_M13_C"/>
</dbReference>
<evidence type="ECO:0000259" key="9">
    <source>
        <dbReference type="Pfam" id="PF05649"/>
    </source>
</evidence>
<keyword evidence="6" id="KW-0862">Zinc</keyword>
<evidence type="ECO:0000256" key="5">
    <source>
        <dbReference type="ARBA" id="ARBA00022801"/>
    </source>
</evidence>
<dbReference type="PANTHER" id="PTHR11733">
    <property type="entry name" value="ZINC METALLOPROTEASE FAMILY M13 NEPRILYSIN-RELATED"/>
    <property type="match status" value="1"/>
</dbReference>
<dbReference type="Pfam" id="PF01431">
    <property type="entry name" value="Peptidase_M13"/>
    <property type="match status" value="1"/>
</dbReference>
<dbReference type="SUPFAM" id="SSF55486">
    <property type="entry name" value="Metalloproteases ('zincins'), catalytic domain"/>
    <property type="match status" value="1"/>
</dbReference>
<evidence type="ECO:0000256" key="3">
    <source>
        <dbReference type="ARBA" id="ARBA00022670"/>
    </source>
</evidence>
<keyword evidence="3" id="KW-0645">Protease</keyword>
<evidence type="ECO:0000259" key="8">
    <source>
        <dbReference type="Pfam" id="PF01431"/>
    </source>
</evidence>
<evidence type="ECO:0000256" key="1">
    <source>
        <dbReference type="ARBA" id="ARBA00001947"/>
    </source>
</evidence>
<keyword evidence="4" id="KW-0479">Metal-binding</keyword>
<feature type="domain" description="Peptidase M13 N-terminal" evidence="9">
    <location>
        <begin position="20"/>
        <end position="175"/>
    </location>
</feature>
<dbReference type="GO" id="GO:0016485">
    <property type="term" value="P:protein processing"/>
    <property type="evidence" value="ECO:0007669"/>
    <property type="project" value="TreeGrafter"/>
</dbReference>
<dbReference type="GO" id="GO:0005886">
    <property type="term" value="C:plasma membrane"/>
    <property type="evidence" value="ECO:0007669"/>
    <property type="project" value="TreeGrafter"/>
</dbReference>
<evidence type="ECO:0000256" key="2">
    <source>
        <dbReference type="ARBA" id="ARBA00007357"/>
    </source>
</evidence>
<dbReference type="InterPro" id="IPR000718">
    <property type="entry name" value="Peptidase_M13"/>
</dbReference>
<accession>A0AAN8G6J9</accession>
<evidence type="ECO:0000313" key="11">
    <source>
        <dbReference type="Proteomes" id="UP001331761"/>
    </source>
</evidence>
<dbReference type="Proteomes" id="UP001331761">
    <property type="component" value="Unassembled WGS sequence"/>
</dbReference>
<name>A0AAN8G6J9_TRICO</name>
<dbReference type="InterPro" id="IPR008753">
    <property type="entry name" value="Peptidase_M13_N"/>
</dbReference>
<reference evidence="10 11" key="1">
    <citation type="submission" date="2019-10" db="EMBL/GenBank/DDBJ databases">
        <title>Assembly and Annotation for the nematode Trichostrongylus colubriformis.</title>
        <authorList>
            <person name="Martin J."/>
        </authorList>
    </citation>
    <scope>NUCLEOTIDE SEQUENCE [LARGE SCALE GENOMIC DNA]</scope>
    <source>
        <strain evidence="10">G859</strain>
        <tissue evidence="10">Whole worm</tissue>
    </source>
</reference>
<dbReference type="PANTHER" id="PTHR11733:SF167">
    <property type="entry name" value="FI17812P1-RELATED"/>
    <property type="match status" value="1"/>
</dbReference>
<feature type="non-terminal residue" evidence="10">
    <location>
        <position position="333"/>
    </location>
</feature>
<comment type="similarity">
    <text evidence="2">Belongs to the peptidase M13 family.</text>
</comment>
<evidence type="ECO:0000256" key="7">
    <source>
        <dbReference type="ARBA" id="ARBA00023049"/>
    </source>
</evidence>
<evidence type="ECO:0000256" key="6">
    <source>
        <dbReference type="ARBA" id="ARBA00022833"/>
    </source>
</evidence>
<gene>
    <name evidence="10" type="ORF">GCK32_006679</name>
</gene>
<dbReference type="PROSITE" id="PS51885">
    <property type="entry name" value="NEPRILYSIN"/>
    <property type="match status" value="1"/>
</dbReference>
<dbReference type="GO" id="GO:0004222">
    <property type="term" value="F:metalloendopeptidase activity"/>
    <property type="evidence" value="ECO:0007669"/>
    <property type="project" value="InterPro"/>
</dbReference>
<organism evidence="10 11">
    <name type="scientific">Trichostrongylus colubriformis</name>
    <name type="common">Black scour worm</name>
    <dbReference type="NCBI Taxonomy" id="6319"/>
    <lineage>
        <taxon>Eukaryota</taxon>
        <taxon>Metazoa</taxon>
        <taxon>Ecdysozoa</taxon>
        <taxon>Nematoda</taxon>
        <taxon>Chromadorea</taxon>
        <taxon>Rhabditida</taxon>
        <taxon>Rhabditina</taxon>
        <taxon>Rhabditomorpha</taxon>
        <taxon>Strongyloidea</taxon>
        <taxon>Trichostrongylidae</taxon>
        <taxon>Trichostrongylus</taxon>
    </lineage>
</organism>
<dbReference type="GO" id="GO:0046872">
    <property type="term" value="F:metal ion binding"/>
    <property type="evidence" value="ECO:0007669"/>
    <property type="project" value="UniProtKB-KW"/>
</dbReference>
<evidence type="ECO:0000313" key="10">
    <source>
        <dbReference type="EMBL" id="KAK5977873.1"/>
    </source>
</evidence>
<dbReference type="InterPro" id="IPR024079">
    <property type="entry name" value="MetalloPept_cat_dom_sf"/>
</dbReference>